<feature type="region of interest" description="Disordered" evidence="3">
    <location>
        <begin position="1066"/>
        <end position="1162"/>
    </location>
</feature>
<evidence type="ECO:0000256" key="3">
    <source>
        <dbReference type="SAM" id="MobiDB-lite"/>
    </source>
</evidence>
<dbReference type="GO" id="GO:0003723">
    <property type="term" value="F:RNA binding"/>
    <property type="evidence" value="ECO:0007669"/>
    <property type="project" value="UniProtKB-UniRule"/>
</dbReference>
<name>C5L7R6_PERM5</name>
<evidence type="ECO:0000313" key="6">
    <source>
        <dbReference type="Proteomes" id="UP000007800"/>
    </source>
</evidence>
<dbReference type="Gene3D" id="3.40.50.150">
    <property type="entry name" value="Vaccinia Virus protein VP39"/>
    <property type="match status" value="1"/>
</dbReference>
<dbReference type="Proteomes" id="UP000007800">
    <property type="component" value="Unassembled WGS sequence"/>
</dbReference>
<protein>
    <recommendedName>
        <fullName evidence="4">RRM domain-containing protein</fullName>
    </recommendedName>
</protein>
<dbReference type="SUPFAM" id="SSF54928">
    <property type="entry name" value="RNA-binding domain, RBD"/>
    <property type="match status" value="2"/>
</dbReference>
<reference evidence="5 6" key="1">
    <citation type="submission" date="2008-07" db="EMBL/GenBank/DDBJ databases">
        <authorList>
            <person name="El-Sayed N."/>
            <person name="Caler E."/>
            <person name="Inman J."/>
            <person name="Amedeo P."/>
            <person name="Hass B."/>
            <person name="Wortman J."/>
        </authorList>
    </citation>
    <scope>NUCLEOTIDE SEQUENCE [LARGE SCALE GENOMIC DNA]</scope>
    <source>
        <strain evidence="6">ATCC 50983 / TXsc</strain>
    </source>
</reference>
<dbReference type="AlphaFoldDB" id="C5L7R6"/>
<dbReference type="InParanoid" id="C5L7R6"/>
<feature type="region of interest" description="Disordered" evidence="3">
    <location>
        <begin position="1022"/>
        <end position="1041"/>
    </location>
</feature>
<feature type="compositionally biased region" description="Basic and acidic residues" evidence="3">
    <location>
        <begin position="1022"/>
        <end position="1036"/>
    </location>
</feature>
<evidence type="ECO:0000313" key="5">
    <source>
        <dbReference type="EMBL" id="EER07528.1"/>
    </source>
</evidence>
<feature type="compositionally biased region" description="Gly residues" evidence="3">
    <location>
        <begin position="219"/>
        <end position="228"/>
    </location>
</feature>
<dbReference type="GeneID" id="9041501"/>
<feature type="domain" description="RRM" evidence="4">
    <location>
        <begin position="108"/>
        <end position="188"/>
    </location>
</feature>
<accession>C5L7R6</accession>
<dbReference type="PROSITE" id="PS50102">
    <property type="entry name" value="RRM"/>
    <property type="match status" value="2"/>
</dbReference>
<evidence type="ECO:0000256" key="1">
    <source>
        <dbReference type="ARBA" id="ARBA00022884"/>
    </source>
</evidence>
<dbReference type="EMBL" id="GG679899">
    <property type="protein sequence ID" value="EER07528.1"/>
    <property type="molecule type" value="Genomic_DNA"/>
</dbReference>
<dbReference type="Gene3D" id="3.30.70.330">
    <property type="match status" value="2"/>
</dbReference>
<dbReference type="SMART" id="SM00360">
    <property type="entry name" value="RRM"/>
    <property type="match status" value="2"/>
</dbReference>
<dbReference type="InterPro" id="IPR050886">
    <property type="entry name" value="RNA-binding_reg"/>
</dbReference>
<dbReference type="InterPro" id="IPR012677">
    <property type="entry name" value="Nucleotide-bd_a/b_plait_sf"/>
</dbReference>
<dbReference type="OrthoDB" id="1875751at2759"/>
<gene>
    <name evidence="5" type="ORF">Pmar_PMAR020695</name>
</gene>
<feature type="region of interest" description="Disordered" evidence="3">
    <location>
        <begin position="201"/>
        <end position="242"/>
    </location>
</feature>
<dbReference type="RefSeq" id="XP_002775712.1">
    <property type="nucleotide sequence ID" value="XM_002775666.1"/>
</dbReference>
<dbReference type="InterPro" id="IPR000504">
    <property type="entry name" value="RRM_dom"/>
</dbReference>
<proteinExistence type="predicted"/>
<evidence type="ECO:0000259" key="4">
    <source>
        <dbReference type="PROSITE" id="PS50102"/>
    </source>
</evidence>
<keyword evidence="6" id="KW-1185">Reference proteome</keyword>
<evidence type="ECO:0000256" key="2">
    <source>
        <dbReference type="PROSITE-ProRule" id="PRU00176"/>
    </source>
</evidence>
<feature type="domain" description="RRM" evidence="4">
    <location>
        <begin position="250"/>
        <end position="343"/>
    </location>
</feature>
<feature type="compositionally biased region" description="Basic residues" evidence="3">
    <location>
        <begin position="1152"/>
        <end position="1162"/>
    </location>
</feature>
<feature type="compositionally biased region" description="Gly residues" evidence="3">
    <location>
        <begin position="367"/>
        <end position="383"/>
    </location>
</feature>
<dbReference type="InterPro" id="IPR003954">
    <property type="entry name" value="RRM_euk-type"/>
</dbReference>
<dbReference type="Pfam" id="PF00076">
    <property type="entry name" value="RRM_1"/>
    <property type="match status" value="2"/>
</dbReference>
<feature type="region of interest" description="Disordered" evidence="3">
    <location>
        <begin position="325"/>
        <end position="429"/>
    </location>
</feature>
<sequence>MTRESTRWEVGVMLEDIDLALIDVNLVGDRGSDAQPSTGGGPRRRAELPETIRTFLDRPDEVARDDVRTIINNFEKTQLVELLAHASTISKEVRDALRAVVGSNATFRRLLVRNISFQSSSDTVKNALGKFGVIEEGTVVYDRHTGRSKGFAFVTFERVESACEAVSCSNQGKIYLDGRQLILKFAADKIDHDQQMGVVQATPSGAERDKSVEMSTSSVGGGGGGQTTGGVASSSDSANRGGTYSNQSMRKLFVYNLAPYTTSETLREVFGKYGPMDECIVVYDSAGKSKRYAFVTYSNVEDAWACLEEPHKTVDGRMTFTHLASEGSGEYGNRRSRSNFAGTNRGPPLRGHSPIGRSAGIPRSGSLGAGAGGAGERTPGGGKGLKKGYASGPSPQAAVQMGSMRGTQQQEEQQGLPMTELPTTSDRSPLGRQVRQQMESGIPKHSQQTPFIGGPLQQAAAWSPGPVGSVVALSGLRYEEPPALVVIICGIKREHLLWTFTAAVVEPNVIKLGVTKQWWREANKPVIDDLEDDTKERNIITKPLRAGTMLYGKKCTRLDHHGNGVVPVYSRVCKHLYTPTHPRVLPGDTVDLSIERKVDFWDRRTSPRYALTIQSGVKTSDLRVTDIPCEHFVEGCSGCKILPLQYNEQVKRKIRFFSKLCPSQPLEFHKSTPELGFSTLSVDIIFNEAKTTSGSTVPMVQFGTLRFDTGQNMALAECALLTPLTSRVRHVAMLVIKEAVEGTRGLRRDSRLTVYSARNGSGLTQLKALGRRIKDACGKAVTGVVRIESYQYARVEEEEEEVSSRVYVGDVPLVGDGSLPMSIEGFDNPYMLQTSGYYPSHSSLAGILLNTIVNMCETDDRIVDLYASRTHGLFTGLLVAVGNPTITCVLDSRMVEGNHTIASSFNDEDAHFLEVSNLSTPEGLIDLDIEGPVGTLLLTPPPEEGVSSCVREWIDEVAPQRIVYHNTSFQSATDDIRNLAKSKRDGVSYRVIELKGFDTNPHTMECSIVLLMQREVDEAEAKAAEERRKRSSDSSRDYLGIDEDEEEIHWNSDDDLDVDKLVAQYSGGVQGGKDGIYDHTEEEEEQEEAHKEEEWKLPVQDIDQPPAITDEQASPTIPVNPPLPGFEEDNEGTSVQKRRKRAEAVEGDPSVHRRNKNKRWKH</sequence>
<organism evidence="6">
    <name type="scientific">Perkinsus marinus (strain ATCC 50983 / TXsc)</name>
    <dbReference type="NCBI Taxonomy" id="423536"/>
    <lineage>
        <taxon>Eukaryota</taxon>
        <taxon>Sar</taxon>
        <taxon>Alveolata</taxon>
        <taxon>Perkinsozoa</taxon>
        <taxon>Perkinsea</taxon>
        <taxon>Perkinsida</taxon>
        <taxon>Perkinsidae</taxon>
        <taxon>Perkinsus</taxon>
    </lineage>
</organism>
<dbReference type="PANTHER" id="PTHR48024:SF56">
    <property type="entry name" value="HETEROGENEOUS NUCLEAR RIBONUCLEOPROTEIN A0"/>
    <property type="match status" value="1"/>
</dbReference>
<dbReference type="InterPro" id="IPR035979">
    <property type="entry name" value="RBD_domain_sf"/>
</dbReference>
<keyword evidence="1 2" id="KW-0694">RNA-binding</keyword>
<dbReference type="InterPro" id="IPR029063">
    <property type="entry name" value="SAM-dependent_MTases_sf"/>
</dbReference>
<dbReference type="PANTHER" id="PTHR48024">
    <property type="entry name" value="GEO13361P1-RELATED"/>
    <property type="match status" value="1"/>
</dbReference>
<dbReference type="SMART" id="SM00361">
    <property type="entry name" value="RRM_1"/>
    <property type="match status" value="2"/>
</dbReference>